<evidence type="ECO:0000313" key="2">
    <source>
        <dbReference type="EMBL" id="KAL3644729.1"/>
    </source>
</evidence>
<evidence type="ECO:0000256" key="1">
    <source>
        <dbReference type="SAM" id="SignalP"/>
    </source>
</evidence>
<accession>A0ABD3DS59</accession>
<comment type="caution">
    <text evidence="2">The sequence shown here is derived from an EMBL/GenBank/DDBJ whole genome shotgun (WGS) entry which is preliminary data.</text>
</comment>
<feature type="signal peptide" evidence="1">
    <location>
        <begin position="1"/>
        <end position="27"/>
    </location>
</feature>
<dbReference type="Gene3D" id="3.30.30.10">
    <property type="entry name" value="Knottin, scorpion toxin-like"/>
    <property type="match status" value="1"/>
</dbReference>
<protein>
    <submittedName>
        <fullName evidence="2">Uncharacterized protein</fullName>
    </submittedName>
</protein>
<name>A0ABD3DS59_9LAMI</name>
<evidence type="ECO:0000313" key="3">
    <source>
        <dbReference type="Proteomes" id="UP001632038"/>
    </source>
</evidence>
<keyword evidence="1" id="KW-0732">Signal</keyword>
<feature type="chain" id="PRO_5044789267" evidence="1">
    <location>
        <begin position="28"/>
        <end position="78"/>
    </location>
</feature>
<dbReference type="Proteomes" id="UP001632038">
    <property type="component" value="Unassembled WGS sequence"/>
</dbReference>
<keyword evidence="3" id="KW-1185">Reference proteome</keyword>
<organism evidence="2 3">
    <name type="scientific">Castilleja foliolosa</name>
    <dbReference type="NCBI Taxonomy" id="1961234"/>
    <lineage>
        <taxon>Eukaryota</taxon>
        <taxon>Viridiplantae</taxon>
        <taxon>Streptophyta</taxon>
        <taxon>Embryophyta</taxon>
        <taxon>Tracheophyta</taxon>
        <taxon>Spermatophyta</taxon>
        <taxon>Magnoliopsida</taxon>
        <taxon>eudicotyledons</taxon>
        <taxon>Gunneridae</taxon>
        <taxon>Pentapetalae</taxon>
        <taxon>asterids</taxon>
        <taxon>lamiids</taxon>
        <taxon>Lamiales</taxon>
        <taxon>Orobanchaceae</taxon>
        <taxon>Pedicularideae</taxon>
        <taxon>Castillejinae</taxon>
        <taxon>Castilleja</taxon>
    </lineage>
</organism>
<reference evidence="3" key="1">
    <citation type="journal article" date="2024" name="IScience">
        <title>Strigolactones Initiate the Formation of Haustorium-like Structures in Castilleja.</title>
        <authorList>
            <person name="Buerger M."/>
            <person name="Peterson D."/>
            <person name="Chory J."/>
        </authorList>
    </citation>
    <scope>NUCLEOTIDE SEQUENCE [LARGE SCALE GENOMIC DNA]</scope>
</reference>
<dbReference type="InterPro" id="IPR036574">
    <property type="entry name" value="Scorpion_toxin-like_sf"/>
</dbReference>
<dbReference type="AlphaFoldDB" id="A0ABD3DS59"/>
<proteinExistence type="predicted"/>
<dbReference type="EMBL" id="JAVIJP010000013">
    <property type="protein sequence ID" value="KAL3644729.1"/>
    <property type="molecule type" value="Genomic_DNA"/>
</dbReference>
<gene>
    <name evidence="2" type="ORF">CASFOL_009909</name>
</gene>
<sequence length="78" mass="8654">MGNFLKSIAVVFFALMLIISAGWVAEARTWNCNDHKSKTYNGPCQSKDDARCKKTCHNENKDNSQGYCKNGSCICALC</sequence>